<feature type="domain" description="Glycosyl transferase family 1" evidence="9">
    <location>
        <begin position="275"/>
        <end position="426"/>
    </location>
</feature>
<dbReference type="Proteomes" id="UP000295164">
    <property type="component" value="Unassembled WGS sequence"/>
</dbReference>
<feature type="domain" description="Starch synthase catalytic" evidence="10">
    <location>
        <begin position="3"/>
        <end position="231"/>
    </location>
</feature>
<feature type="binding site" evidence="8">
    <location>
        <position position="15"/>
    </location>
    <ligand>
        <name>ADP-alpha-D-glucose</name>
        <dbReference type="ChEBI" id="CHEBI:57498"/>
    </ligand>
</feature>
<keyword evidence="5 8" id="KW-0328">Glycosyltransferase</keyword>
<dbReference type="InterPro" id="IPR011835">
    <property type="entry name" value="GS/SS"/>
</dbReference>
<dbReference type="RefSeq" id="WP_131850940.1">
    <property type="nucleotide sequence ID" value="NZ_SKFH01000004.1"/>
</dbReference>
<dbReference type="SUPFAM" id="SSF53756">
    <property type="entry name" value="UDP-Glycosyltransferase/glycogen phosphorylase"/>
    <property type="match status" value="1"/>
</dbReference>
<dbReference type="GO" id="GO:0004373">
    <property type="term" value="F:alpha-1,4-glucan glucosyltransferase (UDP-glucose donor) activity"/>
    <property type="evidence" value="ECO:0007669"/>
    <property type="project" value="InterPro"/>
</dbReference>
<evidence type="ECO:0000313" key="11">
    <source>
        <dbReference type="EMBL" id="TCZ73940.1"/>
    </source>
</evidence>
<dbReference type="EMBL" id="SKFH01000004">
    <property type="protein sequence ID" value="TCZ73940.1"/>
    <property type="molecule type" value="Genomic_DNA"/>
</dbReference>
<dbReference type="CDD" id="cd03791">
    <property type="entry name" value="GT5_Glycogen_synthase_DULL1-like"/>
    <property type="match status" value="1"/>
</dbReference>
<evidence type="ECO:0000256" key="2">
    <source>
        <dbReference type="ARBA" id="ARBA00002764"/>
    </source>
</evidence>
<comment type="catalytic activity">
    <reaction evidence="1 8">
        <text>[(1-&gt;4)-alpha-D-glucosyl](n) + ADP-alpha-D-glucose = [(1-&gt;4)-alpha-D-glucosyl](n+1) + ADP + H(+)</text>
        <dbReference type="Rhea" id="RHEA:18189"/>
        <dbReference type="Rhea" id="RHEA-COMP:9584"/>
        <dbReference type="Rhea" id="RHEA-COMP:9587"/>
        <dbReference type="ChEBI" id="CHEBI:15378"/>
        <dbReference type="ChEBI" id="CHEBI:15444"/>
        <dbReference type="ChEBI" id="CHEBI:57498"/>
        <dbReference type="ChEBI" id="CHEBI:456216"/>
        <dbReference type="EC" id="2.4.1.21"/>
    </reaction>
</comment>
<comment type="function">
    <text evidence="2 8">Synthesizes alpha-1,4-glucan chains using ADP-glucose.</text>
</comment>
<evidence type="ECO:0000256" key="6">
    <source>
        <dbReference type="ARBA" id="ARBA00022679"/>
    </source>
</evidence>
<dbReference type="NCBIfam" id="TIGR02095">
    <property type="entry name" value="glgA"/>
    <property type="match status" value="1"/>
</dbReference>
<keyword evidence="6 8" id="KW-0808">Transferase</keyword>
<dbReference type="Pfam" id="PF08323">
    <property type="entry name" value="Glyco_transf_5"/>
    <property type="match status" value="1"/>
</dbReference>
<evidence type="ECO:0000259" key="10">
    <source>
        <dbReference type="Pfam" id="PF08323"/>
    </source>
</evidence>
<evidence type="ECO:0000256" key="5">
    <source>
        <dbReference type="ARBA" id="ARBA00022676"/>
    </source>
</evidence>
<protein>
    <recommendedName>
        <fullName evidence="8">Glycogen synthase</fullName>
        <ecNumber evidence="8">2.4.1.21</ecNumber>
    </recommendedName>
    <alternativeName>
        <fullName evidence="8">Starch [bacterial glycogen] synthase</fullName>
    </alternativeName>
</protein>
<dbReference type="OrthoDB" id="9808590at2"/>
<evidence type="ECO:0000259" key="9">
    <source>
        <dbReference type="Pfam" id="PF00534"/>
    </source>
</evidence>
<evidence type="ECO:0000256" key="4">
    <source>
        <dbReference type="ARBA" id="ARBA00010281"/>
    </source>
</evidence>
<gene>
    <name evidence="8" type="primary">glgA</name>
    <name evidence="11" type="ORF">E0486_04470</name>
</gene>
<proteinExistence type="inferred from homology"/>
<comment type="similarity">
    <text evidence="4 8">Belongs to the glycosyltransferase 1 family. Bacterial/plant glycogen synthase subfamily.</text>
</comment>
<reference evidence="11 12" key="1">
    <citation type="submission" date="2019-03" db="EMBL/GenBank/DDBJ databases">
        <authorList>
            <person name="Kim M.K.M."/>
        </authorList>
    </citation>
    <scope>NUCLEOTIDE SEQUENCE [LARGE SCALE GENOMIC DNA]</scope>
    <source>
        <strain evidence="11 12">17J68-15</strain>
    </source>
</reference>
<evidence type="ECO:0000256" key="1">
    <source>
        <dbReference type="ARBA" id="ARBA00001478"/>
    </source>
</evidence>
<name>A0A4R4E5C6_9BACT</name>
<organism evidence="11 12">
    <name type="scientific">Flaviaesturariibacter aridisoli</name>
    <dbReference type="NCBI Taxonomy" id="2545761"/>
    <lineage>
        <taxon>Bacteria</taxon>
        <taxon>Pseudomonadati</taxon>
        <taxon>Bacteroidota</taxon>
        <taxon>Chitinophagia</taxon>
        <taxon>Chitinophagales</taxon>
        <taxon>Chitinophagaceae</taxon>
        <taxon>Flaviaestuariibacter</taxon>
    </lineage>
</organism>
<evidence type="ECO:0000256" key="8">
    <source>
        <dbReference type="HAMAP-Rule" id="MF_00484"/>
    </source>
</evidence>
<keyword evidence="12" id="KW-1185">Reference proteome</keyword>
<dbReference type="GO" id="GO:0009011">
    <property type="term" value="F:alpha-1,4-glucan glucosyltransferase (ADP-glucose donor) activity"/>
    <property type="evidence" value="ECO:0007669"/>
    <property type="project" value="UniProtKB-UniRule"/>
</dbReference>
<evidence type="ECO:0000256" key="3">
    <source>
        <dbReference type="ARBA" id="ARBA00004964"/>
    </source>
</evidence>
<sequence>MEIIHVSAECYPVAKAGGLGDVVGALPKYQAGLGQVAKVVMPMYRTKFLYANEFELVHEGGQLLGEHYFNYAVIKEKTNTLGFDLYLVDINGLLDREKVYGYDDDTERFLAFQIAVCDWMSKWEHQPDIIHCHDHHTGLIPFMLQNCYAFQRLANIPSIFTIHNAQYQGWIGWERSNLLPAYDSWKWGMLDWKDTINPLASAVRCAWRVTTVSPTYMEELRQSAAGLEDLMNYERGKCVGILNGIDTEVWDPQTDPMLVKNYNDSTAREGKRKNKKEICERFGLDKNKPLFVFIGRLVGEKAADVLPEAIRQSIYQYHGAAQFMVLGSGETAVENTLETIKYQFQGYVNTFIGYNEALSHLMYAGADFLLMPSRVEPCGLNQLYALRYGTVPMVRNTGGLHDTVRDFGDWQGYGIRFDQASAGDIVYSVGRALRLYNDQTELLHWMQSYMMRLDFSWNSSARAYLELYESARG</sequence>
<evidence type="ECO:0000313" key="12">
    <source>
        <dbReference type="Proteomes" id="UP000295164"/>
    </source>
</evidence>
<accession>A0A4R4E5C6</accession>
<comment type="caution">
    <text evidence="11">The sequence shown here is derived from an EMBL/GenBank/DDBJ whole genome shotgun (WGS) entry which is preliminary data.</text>
</comment>
<comment type="pathway">
    <text evidence="3 8">Glycan biosynthesis; glycogen biosynthesis.</text>
</comment>
<dbReference type="AlphaFoldDB" id="A0A4R4E5C6"/>
<dbReference type="PANTHER" id="PTHR45825">
    <property type="entry name" value="GRANULE-BOUND STARCH SYNTHASE 1, CHLOROPLASTIC/AMYLOPLASTIC"/>
    <property type="match status" value="1"/>
</dbReference>
<dbReference type="GO" id="GO:0005978">
    <property type="term" value="P:glycogen biosynthetic process"/>
    <property type="evidence" value="ECO:0007669"/>
    <property type="project" value="UniProtKB-UniRule"/>
</dbReference>
<dbReference type="UniPathway" id="UPA00164"/>
<keyword evidence="7 8" id="KW-0320">Glycogen biosynthesis</keyword>
<evidence type="ECO:0000256" key="7">
    <source>
        <dbReference type="ARBA" id="ARBA00023056"/>
    </source>
</evidence>
<dbReference type="InterPro" id="IPR013534">
    <property type="entry name" value="Starch_synth_cat_dom"/>
</dbReference>
<dbReference type="EC" id="2.4.1.21" evidence="8"/>
<dbReference type="HAMAP" id="MF_00484">
    <property type="entry name" value="Glycogen_synth"/>
    <property type="match status" value="1"/>
</dbReference>
<dbReference type="InterPro" id="IPR001296">
    <property type="entry name" value="Glyco_trans_1"/>
</dbReference>
<dbReference type="PANTHER" id="PTHR45825:SF11">
    <property type="entry name" value="ALPHA AMYLASE DOMAIN-CONTAINING PROTEIN"/>
    <property type="match status" value="1"/>
</dbReference>
<dbReference type="Gene3D" id="3.40.50.2000">
    <property type="entry name" value="Glycogen Phosphorylase B"/>
    <property type="match status" value="2"/>
</dbReference>
<dbReference type="Pfam" id="PF00534">
    <property type="entry name" value="Glycos_transf_1"/>
    <property type="match status" value="1"/>
</dbReference>